<keyword evidence="2" id="KW-1185">Reference proteome</keyword>
<dbReference type="GO" id="GO:0009451">
    <property type="term" value="P:RNA modification"/>
    <property type="evidence" value="ECO:0007669"/>
    <property type="project" value="InterPro"/>
</dbReference>
<evidence type="ECO:0008006" key="3">
    <source>
        <dbReference type="Google" id="ProtNLM"/>
    </source>
</evidence>
<dbReference type="OrthoDB" id="330671at2759"/>
<reference evidence="1 2" key="1">
    <citation type="journal article" date="2019" name="Sci. Rep.">
        <title>A high-quality genome of Eragrostis curvula grass provides insights into Poaceae evolution and supports new strategies to enhance forage quality.</title>
        <authorList>
            <person name="Carballo J."/>
            <person name="Santos B.A.C.M."/>
            <person name="Zappacosta D."/>
            <person name="Garbus I."/>
            <person name="Selva J.P."/>
            <person name="Gallo C.A."/>
            <person name="Diaz A."/>
            <person name="Albertini E."/>
            <person name="Caccamo M."/>
            <person name="Echenique V."/>
        </authorList>
    </citation>
    <scope>NUCLEOTIDE SEQUENCE [LARGE SCALE GENOMIC DNA]</scope>
    <source>
        <strain evidence="2">cv. Victoria</strain>
        <tissue evidence="1">Leaf</tissue>
    </source>
</reference>
<dbReference type="InterPro" id="IPR046960">
    <property type="entry name" value="PPR_At4g14850-like_plant"/>
</dbReference>
<evidence type="ECO:0000313" key="1">
    <source>
        <dbReference type="EMBL" id="TVU18680.1"/>
    </source>
</evidence>
<dbReference type="Pfam" id="PF20431">
    <property type="entry name" value="E_motif"/>
    <property type="match status" value="1"/>
</dbReference>
<name>A0A5J9U6E1_9POAL</name>
<feature type="non-terminal residue" evidence="1">
    <location>
        <position position="1"/>
    </location>
</feature>
<dbReference type="Proteomes" id="UP000324897">
    <property type="component" value="Chromosome 7"/>
</dbReference>
<dbReference type="Gene3D" id="1.25.40.10">
    <property type="entry name" value="Tetratricopeptide repeat domain"/>
    <property type="match status" value="1"/>
</dbReference>
<dbReference type="InterPro" id="IPR046848">
    <property type="entry name" value="E_motif"/>
</dbReference>
<organism evidence="1 2">
    <name type="scientific">Eragrostis curvula</name>
    <name type="common">weeping love grass</name>
    <dbReference type="NCBI Taxonomy" id="38414"/>
    <lineage>
        <taxon>Eukaryota</taxon>
        <taxon>Viridiplantae</taxon>
        <taxon>Streptophyta</taxon>
        <taxon>Embryophyta</taxon>
        <taxon>Tracheophyta</taxon>
        <taxon>Spermatophyta</taxon>
        <taxon>Magnoliopsida</taxon>
        <taxon>Liliopsida</taxon>
        <taxon>Poales</taxon>
        <taxon>Poaceae</taxon>
        <taxon>PACMAD clade</taxon>
        <taxon>Chloridoideae</taxon>
        <taxon>Eragrostideae</taxon>
        <taxon>Eragrostidinae</taxon>
        <taxon>Eragrostis</taxon>
    </lineage>
</organism>
<sequence>MPQLVHSPQPLHHPWLQLTPTPATIHRSPGCLMAIETMAFPPRIDAALLNPASPVPVPVPAHRNVSQHEGSAVGALELGLYSYVYVGTTLGDIRAHVSKDMRSKNEASWNALICGLAFNARGHDAIQQQFELMRNEEGLRPDEITFIGVLSACVHIGLLEYGHPSKIEHYSCMVDLMALAGHLEEAWDSHEKIPGKEDALEPSNSWNYVVSSKIYATTDRLDDSAMMLGLMRERGVSKTPGCSCVEVNGNVLAAPNTYLIKCLFKYMMREFGITAVNKA</sequence>
<gene>
    <name evidence="1" type="ORF">EJB05_34790</name>
</gene>
<evidence type="ECO:0000313" key="2">
    <source>
        <dbReference type="Proteomes" id="UP000324897"/>
    </source>
</evidence>
<dbReference type="PANTHER" id="PTHR47926">
    <property type="entry name" value="PENTATRICOPEPTIDE REPEAT-CONTAINING PROTEIN"/>
    <property type="match status" value="1"/>
</dbReference>
<dbReference type="GO" id="GO:0003723">
    <property type="term" value="F:RNA binding"/>
    <property type="evidence" value="ECO:0007669"/>
    <property type="project" value="InterPro"/>
</dbReference>
<comment type="caution">
    <text evidence="1">The sequence shown here is derived from an EMBL/GenBank/DDBJ whole genome shotgun (WGS) entry which is preliminary data.</text>
</comment>
<dbReference type="PANTHER" id="PTHR47926:SF543">
    <property type="entry name" value="(WILD MALAYSIAN BANANA) HYPOTHETICAL PROTEIN"/>
    <property type="match status" value="1"/>
</dbReference>
<dbReference type="EMBL" id="RWGY01000029">
    <property type="protein sequence ID" value="TVU18680.1"/>
    <property type="molecule type" value="Genomic_DNA"/>
</dbReference>
<accession>A0A5J9U6E1</accession>
<proteinExistence type="predicted"/>
<dbReference type="Gramene" id="TVU18680">
    <property type="protein sequence ID" value="TVU18680"/>
    <property type="gene ID" value="EJB05_34790"/>
</dbReference>
<protein>
    <recommendedName>
        <fullName evidence="3">DYW domain-containing protein</fullName>
    </recommendedName>
</protein>
<dbReference type="AlphaFoldDB" id="A0A5J9U6E1"/>
<dbReference type="InterPro" id="IPR011990">
    <property type="entry name" value="TPR-like_helical_dom_sf"/>
</dbReference>